<evidence type="ECO:0000313" key="3">
    <source>
        <dbReference type="Proteomes" id="UP000789901"/>
    </source>
</evidence>
<proteinExistence type="predicted"/>
<reference evidence="2 3" key="1">
    <citation type="submission" date="2021-06" db="EMBL/GenBank/DDBJ databases">
        <authorList>
            <person name="Kallberg Y."/>
            <person name="Tangrot J."/>
            <person name="Rosling A."/>
        </authorList>
    </citation>
    <scope>NUCLEOTIDE SEQUENCE [LARGE SCALE GENOMIC DNA]</scope>
    <source>
        <strain evidence="2 3">120-4 pot B 10/14</strain>
    </source>
</reference>
<dbReference type="EMBL" id="CAJVQB010049436">
    <property type="protein sequence ID" value="CAG8834475.1"/>
    <property type="molecule type" value="Genomic_DNA"/>
</dbReference>
<organism evidence="2 3">
    <name type="scientific">Gigaspora margarita</name>
    <dbReference type="NCBI Taxonomy" id="4874"/>
    <lineage>
        <taxon>Eukaryota</taxon>
        <taxon>Fungi</taxon>
        <taxon>Fungi incertae sedis</taxon>
        <taxon>Mucoromycota</taxon>
        <taxon>Glomeromycotina</taxon>
        <taxon>Glomeromycetes</taxon>
        <taxon>Diversisporales</taxon>
        <taxon>Gigasporaceae</taxon>
        <taxon>Gigaspora</taxon>
    </lineage>
</organism>
<evidence type="ECO:0000256" key="1">
    <source>
        <dbReference type="SAM" id="MobiDB-lite"/>
    </source>
</evidence>
<evidence type="ECO:0000313" key="2">
    <source>
        <dbReference type="EMBL" id="CAG8834475.1"/>
    </source>
</evidence>
<sequence length="56" mass="6620">NEDVKYIENPSSSSSNESISLNVTEAHESQDNEEYSELRYSIELNKYFKDWKDLDE</sequence>
<comment type="caution">
    <text evidence="2">The sequence shown here is derived from an EMBL/GenBank/DDBJ whole genome shotgun (WGS) entry which is preliminary data.</text>
</comment>
<name>A0ABN7WMM6_GIGMA</name>
<accession>A0ABN7WMM6</accession>
<keyword evidence="3" id="KW-1185">Reference proteome</keyword>
<feature type="non-terminal residue" evidence="2">
    <location>
        <position position="1"/>
    </location>
</feature>
<dbReference type="Proteomes" id="UP000789901">
    <property type="component" value="Unassembled WGS sequence"/>
</dbReference>
<feature type="compositionally biased region" description="Low complexity" evidence="1">
    <location>
        <begin position="7"/>
        <end position="20"/>
    </location>
</feature>
<protein>
    <submittedName>
        <fullName evidence="2">12532_t:CDS:1</fullName>
    </submittedName>
</protein>
<feature type="region of interest" description="Disordered" evidence="1">
    <location>
        <begin position="1"/>
        <end position="32"/>
    </location>
</feature>
<gene>
    <name evidence="2" type="ORF">GMARGA_LOCUS32075</name>
</gene>